<dbReference type="PANTHER" id="PTHR11082">
    <property type="entry name" value="TRNA-DIHYDROURIDINE SYNTHASE"/>
    <property type="match status" value="1"/>
</dbReference>
<gene>
    <name evidence="16" type="ORF">Poli38472_012453</name>
</gene>
<comment type="function">
    <text evidence="12">Catalyzes the synthesis of dihydrouridine, a modified base found in the D-loop of most tRNAs.</text>
</comment>
<comment type="similarity">
    <text evidence="12">Belongs to the dus family.</text>
</comment>
<evidence type="ECO:0000256" key="9">
    <source>
        <dbReference type="ARBA" id="ARBA00023002"/>
    </source>
</evidence>
<dbReference type="GO" id="GO:0050660">
    <property type="term" value="F:flavin adenine dinucleotide binding"/>
    <property type="evidence" value="ECO:0007669"/>
    <property type="project" value="InterPro"/>
</dbReference>
<evidence type="ECO:0000256" key="6">
    <source>
        <dbReference type="ARBA" id="ARBA00022694"/>
    </source>
</evidence>
<evidence type="ECO:0000256" key="4">
    <source>
        <dbReference type="ARBA" id="ARBA00022630"/>
    </source>
</evidence>
<keyword evidence="6 12" id="KW-0819">tRNA processing</keyword>
<dbReference type="EC" id="1.3.1.-" evidence="12"/>
<keyword evidence="9 12" id="KW-0560">Oxidoreductase</keyword>
<evidence type="ECO:0000313" key="17">
    <source>
        <dbReference type="Proteomes" id="UP000794436"/>
    </source>
</evidence>
<evidence type="ECO:0000256" key="3">
    <source>
        <dbReference type="ARBA" id="ARBA00022555"/>
    </source>
</evidence>
<evidence type="ECO:0000256" key="13">
    <source>
        <dbReference type="PIRSR" id="PIRSR006621-1"/>
    </source>
</evidence>
<evidence type="ECO:0000256" key="11">
    <source>
        <dbReference type="ARBA" id="ARBA00048802"/>
    </source>
</evidence>
<keyword evidence="8" id="KW-0694">RNA-binding</keyword>
<sequence>MANFWRQLAKPIYCVAPMANVTDVAFRRIITDIAKPTVMWTEFVSCEALVHDEASRKRMMTTLMYAEQERPIVAQLFGSKPEQFYESAIIVRDLGFDGIDINMGCPEDNVNKQGSGAALIQNPQLAQEIVRECKRGAGDLPVTVKTRIGFHEIAYRDWILRLVDSEPEVLTIHGRTRDEMSKVPAHWDVIGKVAHLVRSVGSTALVLGNGDVKNLVEAAQKTEEYGLDGIMLGRALFGNPWLFQGYPDTSHIPPREKLHVMRRHTEYFDELLGKPQLVGFARMKKFYSSYLKGMPNGRYIRERFAHVRSPEEVYAVIDEALNFLEEWEQQQQEREVQLLREGAIGSS</sequence>
<dbReference type="InterPro" id="IPR035587">
    <property type="entry name" value="DUS-like_FMN-bd"/>
</dbReference>
<evidence type="ECO:0000256" key="12">
    <source>
        <dbReference type="PIRNR" id="PIRNR006621"/>
    </source>
</evidence>
<evidence type="ECO:0000259" key="15">
    <source>
        <dbReference type="Pfam" id="PF01207"/>
    </source>
</evidence>
<keyword evidence="7" id="KW-0521">NADP</keyword>
<dbReference type="PROSITE" id="PS01136">
    <property type="entry name" value="UPF0034"/>
    <property type="match status" value="1"/>
</dbReference>
<keyword evidence="4 12" id="KW-0285">Flavoprotein</keyword>
<feature type="binding site" evidence="14">
    <location>
        <begin position="17"/>
        <end position="19"/>
    </location>
    <ligand>
        <name>FMN</name>
        <dbReference type="ChEBI" id="CHEBI:58210"/>
    </ligand>
</feature>
<comment type="catalytic activity">
    <reaction evidence="11">
        <text>a 5,6-dihydrouridine in tRNA + NAD(+) = a uridine in tRNA + NADH + H(+)</text>
        <dbReference type="Rhea" id="RHEA:54452"/>
        <dbReference type="Rhea" id="RHEA-COMP:13339"/>
        <dbReference type="Rhea" id="RHEA-COMP:13887"/>
        <dbReference type="ChEBI" id="CHEBI:15378"/>
        <dbReference type="ChEBI" id="CHEBI:57540"/>
        <dbReference type="ChEBI" id="CHEBI:57945"/>
        <dbReference type="ChEBI" id="CHEBI:65315"/>
        <dbReference type="ChEBI" id="CHEBI:74443"/>
    </reaction>
</comment>
<feature type="binding site" evidence="14">
    <location>
        <position position="145"/>
    </location>
    <ligand>
        <name>FMN</name>
        <dbReference type="ChEBI" id="CHEBI:58210"/>
    </ligand>
</feature>
<accession>A0A8K1FPX0</accession>
<dbReference type="EMBL" id="SPLM01000005">
    <property type="protein sequence ID" value="TMW67337.1"/>
    <property type="molecule type" value="Genomic_DNA"/>
</dbReference>
<feature type="active site" description="Proton donor" evidence="13">
    <location>
        <position position="105"/>
    </location>
</feature>
<dbReference type="InterPro" id="IPR018517">
    <property type="entry name" value="tRNA_hU_synthase_CS"/>
</dbReference>
<dbReference type="SUPFAM" id="SSF51395">
    <property type="entry name" value="FMN-linked oxidoreductases"/>
    <property type="match status" value="1"/>
</dbReference>
<dbReference type="PIRSF" id="PIRSF006621">
    <property type="entry name" value="Dus"/>
    <property type="match status" value="1"/>
</dbReference>
<dbReference type="Gene3D" id="3.20.20.70">
    <property type="entry name" value="Aldolase class I"/>
    <property type="match status" value="1"/>
</dbReference>
<feature type="domain" description="DUS-like FMN-binding" evidence="15">
    <location>
        <begin position="15"/>
        <end position="319"/>
    </location>
</feature>
<keyword evidence="14" id="KW-0547">Nucleotide-binding</keyword>
<keyword evidence="5 12" id="KW-0288">FMN</keyword>
<evidence type="ECO:0000256" key="14">
    <source>
        <dbReference type="PIRSR" id="PIRSR006621-2"/>
    </source>
</evidence>
<dbReference type="PANTHER" id="PTHR11082:SF25">
    <property type="entry name" value="DUS-LIKE FMN-BINDING DOMAIN-CONTAINING PROTEIN"/>
    <property type="match status" value="1"/>
</dbReference>
<dbReference type="Gene3D" id="1.10.1200.80">
    <property type="entry name" value="Putative flavin oxidoreducatase, domain 2"/>
    <property type="match status" value="1"/>
</dbReference>
<comment type="catalytic activity">
    <reaction evidence="10">
        <text>a 5,6-dihydrouridine in tRNA + NADP(+) = a uridine in tRNA + NADPH + H(+)</text>
        <dbReference type="Rhea" id="RHEA:23624"/>
        <dbReference type="Rhea" id="RHEA-COMP:13339"/>
        <dbReference type="Rhea" id="RHEA-COMP:13887"/>
        <dbReference type="ChEBI" id="CHEBI:15378"/>
        <dbReference type="ChEBI" id="CHEBI:57783"/>
        <dbReference type="ChEBI" id="CHEBI:58349"/>
        <dbReference type="ChEBI" id="CHEBI:65315"/>
        <dbReference type="ChEBI" id="CHEBI:74443"/>
    </reaction>
</comment>
<feature type="binding site" evidence="14">
    <location>
        <position position="173"/>
    </location>
    <ligand>
        <name>FMN</name>
        <dbReference type="ChEBI" id="CHEBI:58210"/>
    </ligand>
</feature>
<evidence type="ECO:0000256" key="5">
    <source>
        <dbReference type="ARBA" id="ARBA00022643"/>
    </source>
</evidence>
<dbReference type="CDD" id="cd02801">
    <property type="entry name" value="DUS_like_FMN"/>
    <property type="match status" value="1"/>
</dbReference>
<name>A0A8K1FPX0_PYTOL</name>
<dbReference type="InterPro" id="IPR024036">
    <property type="entry name" value="tRNA-dHydroUridine_Synthase_C"/>
</dbReference>
<organism evidence="16 17">
    <name type="scientific">Pythium oligandrum</name>
    <name type="common">Mycoparasitic fungus</name>
    <dbReference type="NCBI Taxonomy" id="41045"/>
    <lineage>
        <taxon>Eukaryota</taxon>
        <taxon>Sar</taxon>
        <taxon>Stramenopiles</taxon>
        <taxon>Oomycota</taxon>
        <taxon>Peronosporomycetes</taxon>
        <taxon>Pythiales</taxon>
        <taxon>Pythiaceae</taxon>
        <taxon>Pythium</taxon>
    </lineage>
</organism>
<protein>
    <recommendedName>
        <fullName evidence="12">tRNA-dihydrouridine synthase</fullName>
        <ecNumber evidence="12">1.3.1.-</ecNumber>
    </recommendedName>
</protein>
<dbReference type="Pfam" id="PF01207">
    <property type="entry name" value="Dus"/>
    <property type="match status" value="1"/>
</dbReference>
<reference evidence="16" key="1">
    <citation type="submission" date="2019-03" db="EMBL/GenBank/DDBJ databases">
        <title>Long read genome sequence of the mycoparasitic Pythium oligandrum ATCC 38472 isolated from sugarbeet rhizosphere.</title>
        <authorList>
            <person name="Gaulin E."/>
        </authorList>
    </citation>
    <scope>NUCLEOTIDE SEQUENCE</scope>
    <source>
        <strain evidence="16">ATCC 38472_TT</strain>
    </source>
</reference>
<dbReference type="GO" id="GO:0000049">
    <property type="term" value="F:tRNA binding"/>
    <property type="evidence" value="ECO:0007669"/>
    <property type="project" value="UniProtKB-KW"/>
</dbReference>
<dbReference type="OrthoDB" id="10262250at2759"/>
<dbReference type="Proteomes" id="UP000794436">
    <property type="component" value="Unassembled WGS sequence"/>
</dbReference>
<keyword evidence="3" id="KW-0820">tRNA-binding</keyword>
<comment type="function">
    <text evidence="2">Catalyzes the synthesis of 5,6-dihydrouridine (D), a modified base found in the D-loop of most tRNAs, via the reduction of the C5-C6 double bond in target uridines.</text>
</comment>
<feature type="binding site" evidence="14">
    <location>
        <begin position="233"/>
        <end position="234"/>
    </location>
    <ligand>
        <name>FMN</name>
        <dbReference type="ChEBI" id="CHEBI:58210"/>
    </ligand>
</feature>
<evidence type="ECO:0000256" key="7">
    <source>
        <dbReference type="ARBA" id="ARBA00022857"/>
    </source>
</evidence>
<dbReference type="AlphaFoldDB" id="A0A8K1FPX0"/>
<comment type="cofactor">
    <cofactor evidence="1 12 14">
        <name>FMN</name>
        <dbReference type="ChEBI" id="CHEBI:58210"/>
    </cofactor>
</comment>
<dbReference type="InterPro" id="IPR001269">
    <property type="entry name" value="DUS_fam"/>
</dbReference>
<dbReference type="InterPro" id="IPR013785">
    <property type="entry name" value="Aldolase_TIM"/>
</dbReference>
<keyword evidence="17" id="KW-1185">Reference proteome</keyword>
<comment type="caution">
    <text evidence="16">The sequence shown here is derived from an EMBL/GenBank/DDBJ whole genome shotgun (WGS) entry which is preliminary data.</text>
</comment>
<evidence type="ECO:0000256" key="10">
    <source>
        <dbReference type="ARBA" id="ARBA00048205"/>
    </source>
</evidence>
<evidence type="ECO:0000313" key="16">
    <source>
        <dbReference type="EMBL" id="TMW67337.1"/>
    </source>
</evidence>
<evidence type="ECO:0000256" key="2">
    <source>
        <dbReference type="ARBA" id="ARBA00002790"/>
    </source>
</evidence>
<feature type="binding site" evidence="14">
    <location>
        <position position="75"/>
    </location>
    <ligand>
        <name>FMN</name>
        <dbReference type="ChEBI" id="CHEBI:58210"/>
    </ligand>
</feature>
<evidence type="ECO:0000256" key="1">
    <source>
        <dbReference type="ARBA" id="ARBA00001917"/>
    </source>
</evidence>
<dbReference type="GO" id="GO:0017150">
    <property type="term" value="F:tRNA dihydrouridine synthase activity"/>
    <property type="evidence" value="ECO:0007669"/>
    <property type="project" value="InterPro"/>
</dbReference>
<proteinExistence type="inferred from homology"/>
<evidence type="ECO:0000256" key="8">
    <source>
        <dbReference type="ARBA" id="ARBA00022884"/>
    </source>
</evidence>